<dbReference type="PANTHER" id="PTHR34830:SF1">
    <property type="entry name" value="GENE 12695-RELATED"/>
    <property type="match status" value="1"/>
</dbReference>
<accession>A0A1S2ZQ34</accession>
<evidence type="ECO:0000259" key="2">
    <source>
        <dbReference type="Pfam" id="PF17743"/>
    </source>
</evidence>
<dbReference type="eggNOG" id="ENOG502RIAR">
    <property type="taxonomic scope" value="Eukaryota"/>
</dbReference>
<dbReference type="Proteomes" id="UP001652624">
    <property type="component" value="Chromosome 13"/>
</dbReference>
<feature type="region of interest" description="Disordered" evidence="1">
    <location>
        <begin position="400"/>
        <end position="455"/>
    </location>
</feature>
<dbReference type="Pfam" id="PF17743">
    <property type="entry name" value="DUF5580"/>
    <property type="match status" value="1"/>
</dbReference>
<protein>
    <submittedName>
        <fullName evidence="6">Uncharacterized protein C1orf87 homolog isoform X1</fullName>
    </submittedName>
</protein>
<feature type="compositionally biased region" description="Polar residues" evidence="1">
    <location>
        <begin position="290"/>
        <end position="302"/>
    </location>
</feature>
<dbReference type="InterPro" id="IPR040774">
    <property type="entry name" value="DUF5580"/>
</dbReference>
<dbReference type="FunCoup" id="A0A1S2ZQ34">
    <property type="interactions" value="29"/>
</dbReference>
<proteinExistence type="predicted"/>
<evidence type="ECO:0000313" key="6">
    <source>
        <dbReference type="RefSeq" id="XP_007522785.1"/>
    </source>
</evidence>
<dbReference type="InterPro" id="IPR049247">
    <property type="entry name" value="DUF5580_C"/>
</dbReference>
<evidence type="ECO:0000313" key="5">
    <source>
        <dbReference type="Proteomes" id="UP001652624"/>
    </source>
</evidence>
<sequence>MFPVWKVPCESDAMPETVVKIIGSKHFRYLVEKPNTKENENMKAETQTVTQTVLPKSMTVNAKQLSSSPPATTNFTENQVNPKPNDLEECKHPQNQKPANNQKLLEEVHHSRFLDGRIPSQTVVHCSSVPSGDQSLSYIHGLPRRNLRDWSLEQMVRESSNQTEETGQRTSGTREDTFLLALVQKELKAYPLSSSLLDKLQKELKVLDPISSGFLLQSQLSRLFLKHEVPLQLPTVKMLCQRFSRQDSLDMVNYGKLLWFLKAAASDDLQQSKRVVDNNLKKIQSHDHQSQSATVPQESSSQSEVNKDLLEIFKMALRAANGKLNTENLILSFRKEDRSFSGYLPPPKVRAICGKHGLYLTLSLLETLLNHQELGYQDEIKWQSFVEFLSRASSDLSADLTMGKKQKETSATPIPSQVPEMPQSKSEHVKTLEEKVQPENPPTEISPPTDPSNSLKIRPVSQPFMSPVVKKESEECEAWIDRFRKLENALYLCDLSNTGVLEKQRARRLIHNYNLIYNLSLSPRKIDQALRRFRAGENMLLEPALRYLKEL</sequence>
<dbReference type="RefSeq" id="XP_007522785.1">
    <property type="nucleotide sequence ID" value="XM_007522723.3"/>
</dbReference>
<feature type="compositionally biased region" description="Basic and acidic residues" evidence="1">
    <location>
        <begin position="425"/>
        <end position="437"/>
    </location>
</feature>
<dbReference type="InterPro" id="IPR049246">
    <property type="entry name" value="DUF5580_M"/>
</dbReference>
<feature type="compositionally biased region" description="Pro residues" evidence="1">
    <location>
        <begin position="439"/>
        <end position="450"/>
    </location>
</feature>
<dbReference type="InterPro" id="IPR011992">
    <property type="entry name" value="EF-hand-dom_pair"/>
</dbReference>
<dbReference type="STRING" id="9365.ENSEEUP00000000132"/>
<dbReference type="InterPro" id="IPR048316">
    <property type="entry name" value="DUF5580_N"/>
</dbReference>
<feature type="domain" description="DUF5580" evidence="4">
    <location>
        <begin position="477"/>
        <end position="551"/>
    </location>
</feature>
<evidence type="ECO:0000259" key="4">
    <source>
        <dbReference type="Pfam" id="PF20743"/>
    </source>
</evidence>
<dbReference type="Pfam" id="PF20743">
    <property type="entry name" value="DUF5580_C"/>
    <property type="match status" value="1"/>
</dbReference>
<dbReference type="PANTHER" id="PTHR34830">
    <property type="entry name" value="SIMILAR TO HYPOTHETICAL PROTEIN MGC34837"/>
    <property type="match status" value="1"/>
</dbReference>
<feature type="domain" description="DUF5580" evidence="3">
    <location>
        <begin position="309"/>
        <end position="400"/>
    </location>
</feature>
<dbReference type="OrthoDB" id="9989690at2759"/>
<evidence type="ECO:0000256" key="1">
    <source>
        <dbReference type="SAM" id="MobiDB-lite"/>
    </source>
</evidence>
<keyword evidence="5" id="KW-1185">Reference proteome</keyword>
<dbReference type="InParanoid" id="A0A1S2ZQ34"/>
<organism evidence="5 6">
    <name type="scientific">Erinaceus europaeus</name>
    <name type="common">Western European hedgehog</name>
    <dbReference type="NCBI Taxonomy" id="9365"/>
    <lineage>
        <taxon>Eukaryota</taxon>
        <taxon>Metazoa</taxon>
        <taxon>Chordata</taxon>
        <taxon>Craniata</taxon>
        <taxon>Vertebrata</taxon>
        <taxon>Euteleostomi</taxon>
        <taxon>Mammalia</taxon>
        <taxon>Eutheria</taxon>
        <taxon>Laurasiatheria</taxon>
        <taxon>Eulipotyphla</taxon>
        <taxon>Erinaceidae</taxon>
        <taxon>Erinaceinae</taxon>
        <taxon>Erinaceus</taxon>
    </lineage>
</organism>
<gene>
    <name evidence="6" type="primary">C13H1orf87</name>
</gene>
<dbReference type="SUPFAM" id="SSF47473">
    <property type="entry name" value="EF-hand"/>
    <property type="match status" value="1"/>
</dbReference>
<dbReference type="Pfam" id="PF20742">
    <property type="entry name" value="DUF5580_M"/>
    <property type="match status" value="1"/>
</dbReference>
<feature type="domain" description="DUF5580" evidence="2">
    <location>
        <begin position="176"/>
        <end position="268"/>
    </location>
</feature>
<name>A0A1S2ZQ34_ERIEU</name>
<dbReference type="AlphaFoldDB" id="A0A1S2ZQ34"/>
<feature type="region of interest" description="Disordered" evidence="1">
    <location>
        <begin position="283"/>
        <end position="302"/>
    </location>
</feature>
<reference evidence="6" key="1">
    <citation type="submission" date="2025-08" db="UniProtKB">
        <authorList>
            <consortium name="RefSeq"/>
        </authorList>
    </citation>
    <scope>IDENTIFICATION</scope>
</reference>
<evidence type="ECO:0000259" key="3">
    <source>
        <dbReference type="Pfam" id="PF20742"/>
    </source>
</evidence>